<reference evidence="3" key="1">
    <citation type="submission" date="2021-06" db="EMBL/GenBank/DDBJ databases">
        <title>Elioraea tepida, sp. nov., a moderately thermophilic aerobic anoxygenic phototrophic bacterium isolated from an alkaline siliceous hot spring mat community in Yellowstone National Park, WY, USA.</title>
        <authorList>
            <person name="Saini M.K."/>
            <person name="Yoshida S."/>
            <person name="Sebastian A."/>
            <person name="Hirose S."/>
            <person name="Hara E."/>
            <person name="Tamaki H."/>
            <person name="Soulier N.T."/>
            <person name="Albert I."/>
            <person name="Hanada S."/>
            <person name="Bryant D.A."/>
            <person name="Tank M."/>
        </authorList>
    </citation>
    <scope>NUCLEOTIDE SEQUENCE</scope>
    <source>
        <strain evidence="3">MS-P2</strain>
    </source>
</reference>
<keyword evidence="2" id="KW-0732">Signal</keyword>
<feature type="compositionally biased region" description="Pro residues" evidence="1">
    <location>
        <begin position="161"/>
        <end position="191"/>
    </location>
</feature>
<feature type="signal peptide" evidence="2">
    <location>
        <begin position="1"/>
        <end position="25"/>
    </location>
</feature>
<dbReference type="RefSeq" id="WP_218286342.1">
    <property type="nucleotide sequence ID" value="NZ_CP076448.1"/>
</dbReference>
<dbReference type="EMBL" id="CP076448">
    <property type="protein sequence ID" value="QXM25286.1"/>
    <property type="molecule type" value="Genomic_DNA"/>
</dbReference>
<evidence type="ECO:0000256" key="1">
    <source>
        <dbReference type="SAM" id="MobiDB-lite"/>
    </source>
</evidence>
<evidence type="ECO:0000313" key="3">
    <source>
        <dbReference type="EMBL" id="QXM25286.1"/>
    </source>
</evidence>
<gene>
    <name evidence="3" type="ORF">KO353_03315</name>
</gene>
<name>A0A975YK28_9PROT</name>
<sequence>MQNASLTLRLALAVALFPLAQPAGAQEPVGVRFGTHPTFSRIVFDWAQPADYTLAREGERLRITFARTPSLEGATPRRFPPMIGGLAQDGDSVVITLSPGARVRDFRLGGRIVLDVLASDDPAPREQHAAGRGASQTRSAPPEPGAARAVPPGQAARLEPQPLPLPPPPPPELPPPAATASAAPPPRPANPAAPARAGEPGATQAAETAPPASLPPSVPQRQAPISLAAAPHRGAEGPAMRLPFERDTGVAVLRRGGELWVVFDEPRPIDLGALRNDPLLSRATLTVGPAATLLRLPVAHPATARILPAERGLVVEVLPAGGAAEASVRAEVIDGEGGRRLLLRAQGAGRAVHLSDPETGELLLVGTLRAGEARQPVARDFAQFSLVPTLRGIAVATRSDHLTLRAQAEGFVLAAGPQLDAGLAVSPAAGEVADVLAGHGLTRAFELPALPNEALAERVRVLRLEAASAPPLARARPRLALAEAMLALGFGVEARAVLDIAAADDPGIGATARWAALAGAASLLAGRLDEARPALKDRRLDGTDEITLWRAWLADQEGEPPSATAPLFAASAGIVPSYPEALRTRLGVAAAEAMAAGGEAAAAASLLARLGDLPSLALARAYLIEAQGQIDQAIAAYEALGAARDRRIRARALVRAVELALREGRIGAPEAAARLEPLLYAWRGDSSERRLRLRAAELRGEAGDWPGALALLRETEAAFPEHLAEIRPRTAQAFLALFRDGAADALPASQAVALFEDNADLLPTGPSGDAIVARIAERLVALDLTQRAAQMLARLQAVQPEGGLDRARTGLRLAELRLADGDHAGALAALAASEAERMPAALATERLILRARAVAAGGDRRGALDLLRGLRAAAEARAEIAAAGGDWAEAVQALSELAEATLPPAGRPLEEAHRRLLVRLAAAAALAGDTATLSSLAAAHGERMATGAYSEPFRLLTAEPVAGAADLPRLAAEVALARNLPRSIAAIGGPARN</sequence>
<evidence type="ECO:0000313" key="4">
    <source>
        <dbReference type="Proteomes" id="UP000694001"/>
    </source>
</evidence>
<feature type="chain" id="PRO_5038030710" evidence="2">
    <location>
        <begin position="26"/>
        <end position="993"/>
    </location>
</feature>
<dbReference type="AlphaFoldDB" id="A0A975YK28"/>
<accession>A0A975YK28</accession>
<dbReference type="Proteomes" id="UP000694001">
    <property type="component" value="Chromosome"/>
</dbReference>
<evidence type="ECO:0000256" key="2">
    <source>
        <dbReference type="SAM" id="SignalP"/>
    </source>
</evidence>
<organism evidence="3 4">
    <name type="scientific">Elioraea tepida</name>
    <dbReference type="NCBI Taxonomy" id="2843330"/>
    <lineage>
        <taxon>Bacteria</taxon>
        <taxon>Pseudomonadati</taxon>
        <taxon>Pseudomonadota</taxon>
        <taxon>Alphaproteobacteria</taxon>
        <taxon>Acetobacterales</taxon>
        <taxon>Elioraeaceae</taxon>
        <taxon>Elioraea</taxon>
    </lineage>
</organism>
<dbReference type="KEGG" id="elio:KO353_03315"/>
<keyword evidence="4" id="KW-1185">Reference proteome</keyword>
<protein>
    <submittedName>
        <fullName evidence="3">Uncharacterized protein</fullName>
    </submittedName>
</protein>
<feature type="region of interest" description="Disordered" evidence="1">
    <location>
        <begin position="122"/>
        <end position="220"/>
    </location>
</feature>
<proteinExistence type="predicted"/>